<dbReference type="CDD" id="cd05673">
    <property type="entry name" value="M20_Acy1L2_AbgB"/>
    <property type="match status" value="1"/>
</dbReference>
<dbReference type="PROSITE" id="PS50330">
    <property type="entry name" value="UIM"/>
    <property type="match status" value="1"/>
</dbReference>
<dbReference type="RefSeq" id="WP_367407623.1">
    <property type="nucleotide sequence ID" value="NZ_JARNBH010000022.1"/>
</dbReference>
<gene>
    <name evidence="2" type="ORF">P4706_20610</name>
</gene>
<feature type="domain" description="Peptidase M20 dimerisation" evidence="1">
    <location>
        <begin position="190"/>
        <end position="277"/>
    </location>
</feature>
<dbReference type="InterPro" id="IPR002933">
    <property type="entry name" value="Peptidase_M20"/>
</dbReference>
<reference evidence="2 3" key="1">
    <citation type="submission" date="2023-03" db="EMBL/GenBank/DDBJ databases">
        <title>Bacillus Genome Sequencing.</title>
        <authorList>
            <person name="Dunlap C."/>
        </authorList>
    </citation>
    <scope>NUCLEOTIDE SEQUENCE [LARGE SCALE GENOMIC DNA]</scope>
    <source>
        <strain evidence="2 3">B-41290</strain>
    </source>
</reference>
<protein>
    <submittedName>
        <fullName evidence="2">M20 family metallopeptidase</fullName>
    </submittedName>
</protein>
<dbReference type="Gene3D" id="3.40.630.10">
    <property type="entry name" value="Zn peptidases"/>
    <property type="match status" value="1"/>
</dbReference>
<evidence type="ECO:0000313" key="3">
    <source>
        <dbReference type="Proteomes" id="UP001307168"/>
    </source>
</evidence>
<dbReference type="SUPFAM" id="SSF53187">
    <property type="entry name" value="Zn-dependent exopeptidases"/>
    <property type="match status" value="1"/>
</dbReference>
<sequence>MDYRNRLSEIIEEKREKLIQVSDQIWSFAETGFEEFKSSELLCQTLEEEGFSVKKGVGNIETAFLGSFGSGKPIIGFLGEFDALSGLSQAAGIPQFEPEKIGGNGHGCGHNLLGTGSLASALALRYYMEENKIEGTVRYYGCPGEEIGGGKTFMVREGLFDDVDFALCWHPGTRNNVMSMASLACYEVYFKFKGKSAHAAGSPHLGRSALDAVELMNVGVNYLREHIIPEARVHYAVTNTGGFSPNVVQADAEVLYFVRAPRVSQAEEVYQRVCNIAKGAALMTGTELEIDFASALSNVIPNTTLEKIMYDNFVALGVPIHDEDELQFARAIRESLSEADKKFEVQMNKELAGKDLSDVIDSFIPANGSMTGSTDVGDVSWVVPTVQCMTVCEALGTPFHTWQFVATGTTSIAHKGMLHAGKVMAATAVEVLNRPEVIEKAKAELVELRNGEEYVSPLPAEVKKYKVRILQNT</sequence>
<dbReference type="GO" id="GO:0071713">
    <property type="term" value="F:para-aminobenzoyl-glutamate hydrolase activity"/>
    <property type="evidence" value="ECO:0007669"/>
    <property type="project" value="TreeGrafter"/>
</dbReference>
<dbReference type="InterPro" id="IPR017145">
    <property type="entry name" value="Aminobenzoyl-glu_utiliz_pB"/>
</dbReference>
<dbReference type="InterPro" id="IPR017439">
    <property type="entry name" value="Amidohydrolase"/>
</dbReference>
<comment type="caution">
    <text evidence="2">The sequence shown here is derived from an EMBL/GenBank/DDBJ whole genome shotgun (WGS) entry which is preliminary data.</text>
</comment>
<evidence type="ECO:0000259" key="1">
    <source>
        <dbReference type="Pfam" id="PF07687"/>
    </source>
</evidence>
<dbReference type="PANTHER" id="PTHR30575">
    <property type="entry name" value="PEPTIDASE M20"/>
    <property type="match status" value="1"/>
</dbReference>
<organism evidence="2 3">
    <name type="scientific">Peribacillus castrilensis</name>
    <dbReference type="NCBI Taxonomy" id="2897690"/>
    <lineage>
        <taxon>Bacteria</taxon>
        <taxon>Bacillati</taxon>
        <taxon>Bacillota</taxon>
        <taxon>Bacilli</taxon>
        <taxon>Bacillales</taxon>
        <taxon>Bacillaceae</taxon>
        <taxon>Peribacillus</taxon>
    </lineage>
</organism>
<dbReference type="InterPro" id="IPR052030">
    <property type="entry name" value="Peptidase_M20/M20A_hydrolases"/>
</dbReference>
<dbReference type="GO" id="GO:0005737">
    <property type="term" value="C:cytoplasm"/>
    <property type="evidence" value="ECO:0007669"/>
    <property type="project" value="TreeGrafter"/>
</dbReference>
<dbReference type="EMBL" id="JARNBH010000022">
    <property type="protein sequence ID" value="MEC0275449.1"/>
    <property type="molecule type" value="Genomic_DNA"/>
</dbReference>
<accession>A0AAW9NH28</accession>
<dbReference type="InterPro" id="IPR011650">
    <property type="entry name" value="Peptidase_M20_dimer"/>
</dbReference>
<dbReference type="AlphaFoldDB" id="A0AAW9NH28"/>
<proteinExistence type="predicted"/>
<dbReference type="GO" id="GO:0016805">
    <property type="term" value="F:dipeptidase activity"/>
    <property type="evidence" value="ECO:0007669"/>
    <property type="project" value="TreeGrafter"/>
</dbReference>
<dbReference type="GO" id="GO:0046657">
    <property type="term" value="P:folic acid catabolic process"/>
    <property type="evidence" value="ECO:0007669"/>
    <property type="project" value="TreeGrafter"/>
</dbReference>
<dbReference type="Pfam" id="PF07687">
    <property type="entry name" value="M20_dimer"/>
    <property type="match status" value="1"/>
</dbReference>
<dbReference type="Proteomes" id="UP001307168">
    <property type="component" value="Unassembled WGS sequence"/>
</dbReference>
<name>A0AAW9NH28_9BACI</name>
<dbReference type="PIRSF" id="PIRSF037227">
    <property type="entry name" value="Aminobenzoyl-glu_utiliz_pB"/>
    <property type="match status" value="1"/>
</dbReference>
<evidence type="ECO:0000313" key="2">
    <source>
        <dbReference type="EMBL" id="MEC0275449.1"/>
    </source>
</evidence>
<dbReference type="InterPro" id="IPR036264">
    <property type="entry name" value="Bact_exopeptidase_dim_dom"/>
</dbReference>
<dbReference type="PANTHER" id="PTHR30575:SF0">
    <property type="entry name" value="XAA-ARG DIPEPTIDASE"/>
    <property type="match status" value="1"/>
</dbReference>
<dbReference type="SUPFAM" id="SSF55031">
    <property type="entry name" value="Bacterial exopeptidase dimerisation domain"/>
    <property type="match status" value="1"/>
</dbReference>
<dbReference type="FunFam" id="3.30.70.360:FF:000004">
    <property type="entry name" value="Peptidase M20 domain-containing protein 2"/>
    <property type="match status" value="1"/>
</dbReference>
<dbReference type="Gene3D" id="3.30.70.360">
    <property type="match status" value="1"/>
</dbReference>
<dbReference type="InterPro" id="IPR003903">
    <property type="entry name" value="UIM_dom"/>
</dbReference>
<dbReference type="Pfam" id="PF01546">
    <property type="entry name" value="Peptidase_M20"/>
    <property type="match status" value="1"/>
</dbReference>
<keyword evidence="3" id="KW-1185">Reference proteome</keyword>
<dbReference type="NCBIfam" id="TIGR01891">
    <property type="entry name" value="amidohydrolases"/>
    <property type="match status" value="1"/>
</dbReference>